<proteinExistence type="predicted"/>
<dbReference type="AlphaFoldDB" id="A0A0R2IRD7"/>
<organism evidence="1 2">
    <name type="scientific">Pediococcus cellicola</name>
    <dbReference type="NCBI Taxonomy" id="319652"/>
    <lineage>
        <taxon>Bacteria</taxon>
        <taxon>Bacillati</taxon>
        <taxon>Bacillota</taxon>
        <taxon>Bacilli</taxon>
        <taxon>Lactobacillales</taxon>
        <taxon>Lactobacillaceae</taxon>
        <taxon>Pediococcus</taxon>
    </lineage>
</organism>
<dbReference type="PATRIC" id="fig|319652.3.peg.233"/>
<evidence type="ECO:0000313" key="1">
    <source>
        <dbReference type="EMBL" id="KRN67688.1"/>
    </source>
</evidence>
<dbReference type="RefSeq" id="WP_057748274.1">
    <property type="nucleotide sequence ID" value="NZ_BJVH01000001.1"/>
</dbReference>
<evidence type="ECO:0008006" key="3">
    <source>
        <dbReference type="Google" id="ProtNLM"/>
    </source>
</evidence>
<sequence>MENLQISHNQVGKIVRNSYQKLFSEPELQGIEPQMPKAQLRLFLKQSIDRKYRVTVQFNSQHTIYETTGSLTGLPSDRFILKDRHQNVTYLLSLSDIRFIKKVD</sequence>
<keyword evidence="2" id="KW-1185">Reference proteome</keyword>
<accession>A0A0R2IRD7</accession>
<comment type="caution">
    <text evidence="1">The sequence shown here is derived from an EMBL/GenBank/DDBJ whole genome shotgun (WGS) entry which is preliminary data.</text>
</comment>
<dbReference type="STRING" id="319652.IV80_GL000231"/>
<name>A0A0R2IRD7_9LACO</name>
<dbReference type="Proteomes" id="UP000051568">
    <property type="component" value="Unassembled WGS sequence"/>
</dbReference>
<evidence type="ECO:0000313" key="2">
    <source>
        <dbReference type="Proteomes" id="UP000051568"/>
    </source>
</evidence>
<gene>
    <name evidence="1" type="ORF">IV80_GL000231</name>
</gene>
<protein>
    <recommendedName>
        <fullName evidence="3">YolD-like protein</fullName>
    </recommendedName>
</protein>
<dbReference type="OrthoDB" id="2299829at2"/>
<reference evidence="1 2" key="1">
    <citation type="journal article" date="2015" name="Genome Announc.">
        <title>Expanding the biotechnology potential of lactobacilli through comparative genomics of 213 strains and associated genera.</title>
        <authorList>
            <person name="Sun Z."/>
            <person name="Harris H.M."/>
            <person name="McCann A."/>
            <person name="Guo C."/>
            <person name="Argimon S."/>
            <person name="Zhang W."/>
            <person name="Yang X."/>
            <person name="Jeffery I.B."/>
            <person name="Cooney J.C."/>
            <person name="Kagawa T.F."/>
            <person name="Liu W."/>
            <person name="Song Y."/>
            <person name="Salvetti E."/>
            <person name="Wrobel A."/>
            <person name="Rasinkangas P."/>
            <person name="Parkhill J."/>
            <person name="Rea M.C."/>
            <person name="O'Sullivan O."/>
            <person name="Ritari J."/>
            <person name="Douillard F.P."/>
            <person name="Paul Ross R."/>
            <person name="Yang R."/>
            <person name="Briner A.E."/>
            <person name="Felis G.E."/>
            <person name="de Vos W.M."/>
            <person name="Barrangou R."/>
            <person name="Klaenhammer T.R."/>
            <person name="Caufield P.W."/>
            <person name="Cui Y."/>
            <person name="Zhang H."/>
            <person name="O'Toole P.W."/>
        </authorList>
    </citation>
    <scope>NUCLEOTIDE SEQUENCE [LARGE SCALE GENOMIC DNA]</scope>
    <source>
        <strain evidence="1 2">DSM 17757</strain>
    </source>
</reference>
<dbReference type="EMBL" id="JQBR01000001">
    <property type="protein sequence ID" value="KRN67688.1"/>
    <property type="molecule type" value="Genomic_DNA"/>
</dbReference>